<dbReference type="InterPro" id="IPR045116">
    <property type="entry name" value="Clp1/Grc3"/>
</dbReference>
<dbReference type="Gene3D" id="3.40.50.300">
    <property type="entry name" value="P-loop containing nucleotide triphosphate hydrolases"/>
    <property type="match status" value="1"/>
</dbReference>
<dbReference type="InterPro" id="IPR032319">
    <property type="entry name" value="CLP1_P"/>
</dbReference>
<evidence type="ECO:0000313" key="14">
    <source>
        <dbReference type="EMBL" id="RCI01790.1"/>
    </source>
</evidence>
<dbReference type="Proteomes" id="UP000253551">
    <property type="component" value="Unassembled WGS sequence"/>
</dbReference>
<feature type="domain" description="Clp1 P-loop" evidence="12">
    <location>
        <begin position="354"/>
        <end position="510"/>
    </location>
</feature>
<evidence type="ECO:0000313" key="15">
    <source>
        <dbReference type="Proteomes" id="UP000253551"/>
    </source>
</evidence>
<evidence type="ECO:0000256" key="3">
    <source>
        <dbReference type="ARBA" id="ARBA00018706"/>
    </source>
</evidence>
<sequence length="758" mass="85889">MAPKRKSQAVSTERSKKTAKETTATVERVAKVVIEQRPPVPLSAVAARRAAMNAGLYKPAVVEEEKENNETEEPEEVEEQNIEGIELKSITDEEKEVEEEEEDQVITEPSTPYETPANNSKPLPKLKQIPAFIDYNSVSRFTPTKHNSCIINQEDDTYLFLGLRKEEHVLFMGQVLAAPLFGSISIAGAVLSSGRPIPTHTKEDLHVAFYPVFSPRTHSLLSITSTSLEAPSICPHIYTTELDEFLMEAVFDELKDLHEFESVVVIKNMENSGLDTIRDAIGTFNKNLTQFTKKEYDPKHKSLAVHLLPRFQPILKPTPGMKALKIESSWSERTTMALEEATKRENPVVSVVCGAKDTGKSSYSRYLINRLLSKYKRVAYLEADVGQSEFTPSGLMSLHYISQPILGPPYTHQQLEPERSFFFGSTSPRNNPDYYLSCINTLVDCWRHDQEQVRDQQESAWLPLVVNTQGWVSGVGYHLLLSQIQKVEPTDIFTMRHHMYEYKNLPPSFSVDIMPVSTEAFKVAKEPAVLHYLDCVLQDPNEVTLADNFSSIQQREMTLASYFHQSGMGIEHYLSPQWEFEEHLIERVPWTIDWRQLNAIWVTYEEVKLNELFYALNGSLVGLIGQVENHQHQKGPKRTITTDTFTPPNYLNTQEQPALEPEHTTCHGLGIIRAIDPSRHAILLLTPLPLDTLEKVSSIVKGELQLPLWTMLDRRLEKSSGVANVPWTKVPYITKESTEGAGANALRVRRNLLRRSQA</sequence>
<evidence type="ECO:0000256" key="7">
    <source>
        <dbReference type="ARBA" id="ARBA00022741"/>
    </source>
</evidence>
<dbReference type="InterPro" id="IPR057570">
    <property type="entry name" value="NOL9_C"/>
</dbReference>
<feature type="compositionally biased region" description="Acidic residues" evidence="11">
    <location>
        <begin position="62"/>
        <end position="81"/>
    </location>
</feature>
<feature type="compositionally biased region" description="Acidic residues" evidence="11">
    <location>
        <begin position="93"/>
        <end position="105"/>
    </location>
</feature>
<evidence type="ECO:0000256" key="4">
    <source>
        <dbReference type="ARBA" id="ARBA00019824"/>
    </source>
</evidence>
<dbReference type="STRING" id="4846.A0A367KI30"/>
<feature type="domain" description="NOL9 C-terminal" evidence="13">
    <location>
        <begin position="662"/>
        <end position="707"/>
    </location>
</feature>
<dbReference type="Pfam" id="PF25467">
    <property type="entry name" value="NOL9_C"/>
    <property type="match status" value="1"/>
</dbReference>
<name>A0A367KI30_RHIST</name>
<keyword evidence="9" id="KW-0067">ATP-binding</keyword>
<dbReference type="GO" id="GO:0000448">
    <property type="term" value="P:cleavage in ITS2 between 5.8S rRNA and LSU-rRNA of tricistronic rRNA transcript (SSU-rRNA, 5.8S rRNA, LSU-rRNA)"/>
    <property type="evidence" value="ECO:0007669"/>
    <property type="project" value="TreeGrafter"/>
</dbReference>
<evidence type="ECO:0000256" key="9">
    <source>
        <dbReference type="ARBA" id="ARBA00022840"/>
    </source>
</evidence>
<dbReference type="PANTHER" id="PTHR12755:SF3">
    <property type="entry name" value="POLYNUCLEOTIDE 5'-HYDROXYL-KINASE NOL9"/>
    <property type="match status" value="1"/>
</dbReference>
<evidence type="ECO:0000256" key="1">
    <source>
        <dbReference type="ARBA" id="ARBA00004604"/>
    </source>
</evidence>
<keyword evidence="6" id="KW-0808">Transferase</keyword>
<dbReference type="InterPro" id="IPR027417">
    <property type="entry name" value="P-loop_NTPase"/>
</dbReference>
<accession>A0A367KI30</accession>
<dbReference type="OrthoDB" id="2405412at2759"/>
<dbReference type="Pfam" id="PF16575">
    <property type="entry name" value="CLP1_P"/>
    <property type="match status" value="1"/>
</dbReference>
<evidence type="ECO:0000256" key="6">
    <source>
        <dbReference type="ARBA" id="ARBA00022679"/>
    </source>
</evidence>
<feature type="compositionally biased region" description="Polar residues" evidence="11">
    <location>
        <begin position="107"/>
        <end position="121"/>
    </location>
</feature>
<keyword evidence="8 14" id="KW-0418">Kinase</keyword>
<feature type="region of interest" description="Disordered" evidence="11">
    <location>
        <begin position="1"/>
        <end position="23"/>
    </location>
</feature>
<keyword evidence="15" id="KW-1185">Reference proteome</keyword>
<evidence type="ECO:0000256" key="5">
    <source>
        <dbReference type="ARBA" id="ARBA00022552"/>
    </source>
</evidence>
<comment type="caution">
    <text evidence="14">The sequence shown here is derived from an EMBL/GenBank/DDBJ whole genome shotgun (WGS) entry which is preliminary data.</text>
</comment>
<comment type="subcellular location">
    <subcellularLocation>
        <location evidence="1">Nucleus</location>
        <location evidence="1">Nucleolus</location>
    </subcellularLocation>
</comment>
<keyword evidence="5" id="KW-0698">rRNA processing</keyword>
<keyword evidence="7" id="KW-0547">Nucleotide-binding</keyword>
<dbReference type="GO" id="GO:0051731">
    <property type="term" value="F:polynucleotide 5'-hydroxyl-kinase activity"/>
    <property type="evidence" value="ECO:0007669"/>
    <property type="project" value="InterPro"/>
</dbReference>
<dbReference type="GO" id="GO:0005730">
    <property type="term" value="C:nucleolus"/>
    <property type="evidence" value="ECO:0007669"/>
    <property type="project" value="UniProtKB-SubCell"/>
</dbReference>
<keyword evidence="10" id="KW-0539">Nucleus</keyword>
<protein>
    <recommendedName>
        <fullName evidence="4">Polynucleotide 5'-hydroxyl-kinase GRC3</fullName>
    </recommendedName>
    <alternativeName>
        <fullName evidence="3">Polynucleotide 5'-hydroxyl-kinase grc3</fullName>
    </alternativeName>
</protein>
<evidence type="ECO:0000256" key="10">
    <source>
        <dbReference type="ARBA" id="ARBA00023242"/>
    </source>
</evidence>
<reference evidence="14 15" key="1">
    <citation type="journal article" date="2018" name="G3 (Bethesda)">
        <title>Phylogenetic and Phylogenomic Definition of Rhizopus Species.</title>
        <authorList>
            <person name="Gryganskyi A.P."/>
            <person name="Golan J."/>
            <person name="Dolatabadi S."/>
            <person name="Mondo S."/>
            <person name="Robb S."/>
            <person name="Idnurm A."/>
            <person name="Muszewska A."/>
            <person name="Steczkiewicz K."/>
            <person name="Masonjones S."/>
            <person name="Liao H.L."/>
            <person name="Gajdeczka M.T."/>
            <person name="Anike F."/>
            <person name="Vuek A."/>
            <person name="Anishchenko I.M."/>
            <person name="Voigt K."/>
            <person name="de Hoog G.S."/>
            <person name="Smith M.E."/>
            <person name="Heitman J."/>
            <person name="Vilgalys R."/>
            <person name="Stajich J.E."/>
        </authorList>
    </citation>
    <scope>NUCLEOTIDE SEQUENCE [LARGE SCALE GENOMIC DNA]</scope>
    <source>
        <strain evidence="14 15">LSU 92-RS-03</strain>
    </source>
</reference>
<gene>
    <name evidence="14" type="primary">GRC3_2</name>
    <name evidence="14" type="ORF">CU098_009523</name>
</gene>
<evidence type="ECO:0000259" key="12">
    <source>
        <dbReference type="Pfam" id="PF16575"/>
    </source>
</evidence>
<comment type="similarity">
    <text evidence="2">Belongs to the Clp1 family. NOL9/GRC3 subfamily.</text>
</comment>
<dbReference type="EMBL" id="PJQM01001663">
    <property type="protein sequence ID" value="RCI01790.1"/>
    <property type="molecule type" value="Genomic_DNA"/>
</dbReference>
<feature type="region of interest" description="Disordered" evidence="11">
    <location>
        <begin position="61"/>
        <end position="124"/>
    </location>
</feature>
<dbReference type="PANTHER" id="PTHR12755">
    <property type="entry name" value="CLEAVAGE/POLYADENYLATION FACTOR IA SUBUNIT CLP1P"/>
    <property type="match status" value="1"/>
</dbReference>
<evidence type="ECO:0000256" key="2">
    <source>
        <dbReference type="ARBA" id="ARBA00011003"/>
    </source>
</evidence>
<dbReference type="GO" id="GO:0005524">
    <property type="term" value="F:ATP binding"/>
    <property type="evidence" value="ECO:0007669"/>
    <property type="project" value="UniProtKB-KW"/>
</dbReference>
<evidence type="ECO:0000259" key="13">
    <source>
        <dbReference type="Pfam" id="PF25467"/>
    </source>
</evidence>
<organism evidence="14 15">
    <name type="scientific">Rhizopus stolonifer</name>
    <name type="common">Rhizopus nigricans</name>
    <dbReference type="NCBI Taxonomy" id="4846"/>
    <lineage>
        <taxon>Eukaryota</taxon>
        <taxon>Fungi</taxon>
        <taxon>Fungi incertae sedis</taxon>
        <taxon>Mucoromycota</taxon>
        <taxon>Mucoromycotina</taxon>
        <taxon>Mucoromycetes</taxon>
        <taxon>Mucorales</taxon>
        <taxon>Mucorineae</taxon>
        <taxon>Rhizopodaceae</taxon>
        <taxon>Rhizopus</taxon>
    </lineage>
</organism>
<dbReference type="AlphaFoldDB" id="A0A367KI30"/>
<evidence type="ECO:0000256" key="8">
    <source>
        <dbReference type="ARBA" id="ARBA00022777"/>
    </source>
</evidence>
<evidence type="ECO:0000256" key="11">
    <source>
        <dbReference type="SAM" id="MobiDB-lite"/>
    </source>
</evidence>
<proteinExistence type="inferred from homology"/>